<comment type="caution">
    <text evidence="1">The sequence shown here is derived from an EMBL/GenBank/DDBJ whole genome shotgun (WGS) entry which is preliminary data.</text>
</comment>
<reference evidence="1" key="1">
    <citation type="submission" date="2021-03" db="EMBL/GenBank/DDBJ databases">
        <title>Molecular epidemiology and mechanisms of colistin and carbapenem resistance in Enterobacteriaceae from clinical isolates, the environment and porcine samples in Pretoria, South Africa.</title>
        <authorList>
            <person name="Bogoshi D."/>
            <person name="Mbelle N.M."/>
            <person name="Naidoo V."/>
            <person name="Osei Sekyere J."/>
        </authorList>
    </citation>
    <scope>NUCLEOTIDE SEQUENCE</scope>
    <source>
        <strain evidence="1">C080</strain>
    </source>
</reference>
<gene>
    <name evidence="1" type="ORF">J4732_22770</name>
</gene>
<accession>A0A939NQL1</accession>
<sequence length="63" mass="6137">MVVTSTANIATGTAQFNLGAGNDSLHWAGNAVSGGANTVANTVKADGVPARTPSLPTSSPKPS</sequence>
<dbReference type="AlphaFoldDB" id="A0A939NQL1"/>
<evidence type="ECO:0000313" key="1">
    <source>
        <dbReference type="EMBL" id="MBO2007397.1"/>
    </source>
</evidence>
<proteinExistence type="predicted"/>
<name>A0A939NQL1_SERMA</name>
<dbReference type="EMBL" id="JAGETR010000244">
    <property type="protein sequence ID" value="MBO2007397.1"/>
    <property type="molecule type" value="Genomic_DNA"/>
</dbReference>
<protein>
    <submittedName>
        <fullName evidence="1">Uncharacterized protein</fullName>
    </submittedName>
</protein>
<organism evidence="1">
    <name type="scientific">Serratia marcescens</name>
    <dbReference type="NCBI Taxonomy" id="615"/>
    <lineage>
        <taxon>Bacteria</taxon>
        <taxon>Pseudomonadati</taxon>
        <taxon>Pseudomonadota</taxon>
        <taxon>Gammaproteobacteria</taxon>
        <taxon>Enterobacterales</taxon>
        <taxon>Yersiniaceae</taxon>
        <taxon>Serratia</taxon>
    </lineage>
</organism>